<keyword evidence="1" id="KW-1133">Transmembrane helix</keyword>
<keyword evidence="1" id="KW-0472">Membrane</keyword>
<reference evidence="3" key="1">
    <citation type="journal article" date="2014" name="Proc. Natl. Acad. Sci. U.S.A.">
        <title>Extensive sampling of basidiomycete genomes demonstrates inadequacy of the white-rot/brown-rot paradigm for wood decay fungi.</title>
        <authorList>
            <person name="Riley R."/>
            <person name="Salamov A.A."/>
            <person name="Brown D.W."/>
            <person name="Nagy L.G."/>
            <person name="Floudas D."/>
            <person name="Held B.W."/>
            <person name="Levasseur A."/>
            <person name="Lombard V."/>
            <person name="Morin E."/>
            <person name="Otillar R."/>
            <person name="Lindquist E.A."/>
            <person name="Sun H."/>
            <person name="LaButti K.M."/>
            <person name="Schmutz J."/>
            <person name="Jabbour D."/>
            <person name="Luo H."/>
            <person name="Baker S.E."/>
            <person name="Pisabarro A.G."/>
            <person name="Walton J.D."/>
            <person name="Blanchette R.A."/>
            <person name="Henrissat B."/>
            <person name="Martin F."/>
            <person name="Cullen D."/>
            <person name="Hibbett D.S."/>
            <person name="Grigoriev I.V."/>
        </authorList>
    </citation>
    <scope>NUCLEOTIDE SEQUENCE [LARGE SCALE GENOMIC DNA]</scope>
    <source>
        <strain evidence="3">MUCL 33604</strain>
    </source>
</reference>
<feature type="transmembrane region" description="Helical" evidence="1">
    <location>
        <begin position="90"/>
        <end position="110"/>
    </location>
</feature>
<evidence type="ECO:0000313" key="2">
    <source>
        <dbReference type="EMBL" id="KDQ53135.1"/>
    </source>
</evidence>
<dbReference type="EMBL" id="KL197735">
    <property type="protein sequence ID" value="KDQ53135.1"/>
    <property type="molecule type" value="Genomic_DNA"/>
</dbReference>
<gene>
    <name evidence="2" type="ORF">JAAARDRAFT_49897</name>
</gene>
<feature type="transmembrane region" description="Helical" evidence="1">
    <location>
        <begin position="224"/>
        <end position="243"/>
    </location>
</feature>
<dbReference type="Proteomes" id="UP000027265">
    <property type="component" value="Unassembled WGS sequence"/>
</dbReference>
<evidence type="ECO:0000313" key="3">
    <source>
        <dbReference type="Proteomes" id="UP000027265"/>
    </source>
</evidence>
<feature type="transmembrane region" description="Helical" evidence="1">
    <location>
        <begin position="20"/>
        <end position="39"/>
    </location>
</feature>
<evidence type="ECO:0000256" key="1">
    <source>
        <dbReference type="SAM" id="Phobius"/>
    </source>
</evidence>
<dbReference type="AlphaFoldDB" id="A0A067PH24"/>
<keyword evidence="3" id="KW-1185">Reference proteome</keyword>
<dbReference type="HOGENOM" id="CLU_850096_0_0_1"/>
<feature type="transmembrane region" description="Helical" evidence="1">
    <location>
        <begin position="303"/>
        <end position="322"/>
    </location>
</feature>
<dbReference type="InParanoid" id="A0A067PH24"/>
<name>A0A067PH24_9AGAM</name>
<accession>A0A067PH24</accession>
<feature type="transmembrane region" description="Helical" evidence="1">
    <location>
        <begin position="51"/>
        <end position="70"/>
    </location>
</feature>
<protein>
    <submittedName>
        <fullName evidence="2">Uncharacterized protein</fullName>
    </submittedName>
</protein>
<organism evidence="2 3">
    <name type="scientific">Jaapia argillacea MUCL 33604</name>
    <dbReference type="NCBI Taxonomy" id="933084"/>
    <lineage>
        <taxon>Eukaryota</taxon>
        <taxon>Fungi</taxon>
        <taxon>Dikarya</taxon>
        <taxon>Basidiomycota</taxon>
        <taxon>Agaricomycotina</taxon>
        <taxon>Agaricomycetes</taxon>
        <taxon>Agaricomycetidae</taxon>
        <taxon>Jaapiales</taxon>
        <taxon>Jaapiaceae</taxon>
        <taxon>Jaapia</taxon>
    </lineage>
</organism>
<keyword evidence="1" id="KW-0812">Transmembrane</keyword>
<sequence>MADWSLLASVFIRDWLTGVYLHLSFISNQLTGVCLLLSFISINESSVANDFYFMALTGVYLLLSFISYQLTGVSLLLSFISWCSQLTEVWLLLSFISGQLNGVWLLLSFIRRGDWSLLASVFHQLPADWSLNASVFHQKPADWSLLACIFHQSPVDWSPLASVFHQGWLADWSLNASVFHQAPSEWSLLVSIFHQQVVAMEQTIGSLAMLQPTFRMLGSVSSNLFYLQCVAAILLIVEHSFWFSGKGFIDKFAKAVKKYNSSGYVTYVRQLVENSYTEVDVFQMDKKAKEKWLYLLIVDNLMLLYYLGSGFLLFIFVCSIALNTSTQ</sequence>
<proteinExistence type="predicted"/>